<evidence type="ECO:0000313" key="2">
    <source>
        <dbReference type="Proteomes" id="UP000187283"/>
    </source>
</evidence>
<keyword evidence="2" id="KW-1185">Reference proteome</keyword>
<reference evidence="1 2" key="1">
    <citation type="submission" date="2017-01" db="EMBL/GenBank/DDBJ databases">
        <authorList>
            <person name="Mah S.A."/>
            <person name="Swanson W.J."/>
            <person name="Moy G.W."/>
            <person name="Vacquier V.D."/>
        </authorList>
    </citation>
    <scope>NUCLEOTIDE SEQUENCE [LARGE SCALE GENOMIC DNA]</scope>
    <source>
        <strain evidence="1 2">GSMNP</strain>
    </source>
</reference>
<dbReference type="EMBL" id="LSSN01004518">
    <property type="protein sequence ID" value="OMJ11381.1"/>
    <property type="molecule type" value="Genomic_DNA"/>
</dbReference>
<protein>
    <submittedName>
        <fullName evidence="1">Uncharacterized protein</fullName>
    </submittedName>
</protein>
<organism evidence="1 2">
    <name type="scientific">Smittium culicis</name>
    <dbReference type="NCBI Taxonomy" id="133412"/>
    <lineage>
        <taxon>Eukaryota</taxon>
        <taxon>Fungi</taxon>
        <taxon>Fungi incertae sedis</taxon>
        <taxon>Zoopagomycota</taxon>
        <taxon>Kickxellomycotina</taxon>
        <taxon>Harpellomycetes</taxon>
        <taxon>Harpellales</taxon>
        <taxon>Legeriomycetaceae</taxon>
        <taxon>Smittium</taxon>
    </lineage>
</organism>
<dbReference type="Proteomes" id="UP000187283">
    <property type="component" value="Unassembled WGS sequence"/>
</dbReference>
<evidence type="ECO:0000313" key="1">
    <source>
        <dbReference type="EMBL" id="OMJ11381.1"/>
    </source>
</evidence>
<accession>A0A1R1X9S2</accession>
<comment type="caution">
    <text evidence="1">The sequence shown here is derived from an EMBL/GenBank/DDBJ whole genome shotgun (WGS) entry which is preliminary data.</text>
</comment>
<name>A0A1R1X9S2_9FUNG</name>
<dbReference type="AlphaFoldDB" id="A0A1R1X9S2"/>
<proteinExistence type="predicted"/>
<gene>
    <name evidence="1" type="ORF">AYI70_g9756</name>
</gene>
<sequence>MILFNNFASGDVGDDSVITSFHTSDGTPSASGALLLGVSAISVRINKIFPLIGTSAVSNSVFGKFAKVSSWSLLHVGTQFQASE</sequence>